<accession>A0A016UE39</accession>
<dbReference type="Proteomes" id="UP000024635">
    <property type="component" value="Unassembled WGS sequence"/>
</dbReference>
<protein>
    <submittedName>
        <fullName evidence="2">Uncharacterized protein</fullName>
    </submittedName>
</protein>
<dbReference type="STRING" id="53326.A0A016UE39"/>
<feature type="compositionally biased region" description="Basic and acidic residues" evidence="1">
    <location>
        <begin position="80"/>
        <end position="94"/>
    </location>
</feature>
<gene>
    <name evidence="2" type="primary">Acey_s0044.g1022</name>
    <name evidence="2" type="ORF">Y032_0044g1022</name>
</gene>
<dbReference type="EMBL" id="JARK01001380">
    <property type="protein sequence ID" value="EYC13191.1"/>
    <property type="molecule type" value="Genomic_DNA"/>
</dbReference>
<sequence>MPLNKVDYCASMRFGRGNLSMECMTAEATGHFTPFEFKSPLDHPEVQFIRDDASSVERVFRKSKNNVLNNAVYESDDDDAHTSDENTDIEFDRV</sequence>
<proteinExistence type="predicted"/>
<name>A0A016UE39_9BILA</name>
<organism evidence="2 3">
    <name type="scientific">Ancylostoma ceylanicum</name>
    <dbReference type="NCBI Taxonomy" id="53326"/>
    <lineage>
        <taxon>Eukaryota</taxon>
        <taxon>Metazoa</taxon>
        <taxon>Ecdysozoa</taxon>
        <taxon>Nematoda</taxon>
        <taxon>Chromadorea</taxon>
        <taxon>Rhabditida</taxon>
        <taxon>Rhabditina</taxon>
        <taxon>Rhabditomorpha</taxon>
        <taxon>Strongyloidea</taxon>
        <taxon>Ancylostomatidae</taxon>
        <taxon>Ancylostomatinae</taxon>
        <taxon>Ancylostoma</taxon>
    </lineage>
</organism>
<evidence type="ECO:0000256" key="1">
    <source>
        <dbReference type="SAM" id="MobiDB-lite"/>
    </source>
</evidence>
<dbReference type="AlphaFoldDB" id="A0A016UE39"/>
<keyword evidence="3" id="KW-1185">Reference proteome</keyword>
<dbReference type="OrthoDB" id="406981at2759"/>
<feature type="region of interest" description="Disordered" evidence="1">
    <location>
        <begin position="73"/>
        <end position="94"/>
    </location>
</feature>
<comment type="caution">
    <text evidence="2">The sequence shown here is derived from an EMBL/GenBank/DDBJ whole genome shotgun (WGS) entry which is preliminary data.</text>
</comment>
<evidence type="ECO:0000313" key="3">
    <source>
        <dbReference type="Proteomes" id="UP000024635"/>
    </source>
</evidence>
<reference evidence="3" key="1">
    <citation type="journal article" date="2015" name="Nat. Genet.">
        <title>The genome and transcriptome of the zoonotic hookworm Ancylostoma ceylanicum identify infection-specific gene families.</title>
        <authorList>
            <person name="Schwarz E.M."/>
            <person name="Hu Y."/>
            <person name="Antoshechkin I."/>
            <person name="Miller M.M."/>
            <person name="Sternberg P.W."/>
            <person name="Aroian R.V."/>
        </authorList>
    </citation>
    <scope>NUCLEOTIDE SEQUENCE</scope>
    <source>
        <strain evidence="3">HY135</strain>
    </source>
</reference>
<evidence type="ECO:0000313" key="2">
    <source>
        <dbReference type="EMBL" id="EYC13191.1"/>
    </source>
</evidence>